<feature type="transmembrane region" description="Helical" evidence="1">
    <location>
        <begin position="109"/>
        <end position="129"/>
    </location>
</feature>
<proteinExistence type="predicted"/>
<protein>
    <submittedName>
        <fullName evidence="2">Uncharacterized protein</fullName>
    </submittedName>
</protein>
<reference evidence="3" key="1">
    <citation type="journal article" date="2009" name="BMC Genomics">
        <title>The complete genome sequence of Staphylothermus marinus reveals differences in sulfur metabolism among heterotrophic Crenarchaeota.</title>
        <authorList>
            <person name="Anderson I.J."/>
            <person name="Dharmarajan L."/>
            <person name="Rodriguez J."/>
            <person name="Hooper S."/>
            <person name="Porat I."/>
            <person name="Ulrich L.E."/>
            <person name="Elkins J.G."/>
            <person name="Mavromatis K."/>
            <person name="Sun H."/>
            <person name="Land M."/>
            <person name="Lapidus A."/>
            <person name="Lucas S."/>
            <person name="Barry K."/>
            <person name="Huber H."/>
            <person name="Zhulin I.B."/>
            <person name="Whitman W.B."/>
            <person name="Mukhopadhyay B."/>
            <person name="Woese C."/>
            <person name="Bristow J."/>
            <person name="Kyrpides N."/>
        </authorList>
    </citation>
    <scope>NUCLEOTIDE SEQUENCE [LARGE SCALE GENOMIC DNA]</scope>
    <source>
        <strain evidence="3">ATCC 43588 / DSM 3639 / JCM 9404 / F1</strain>
    </source>
</reference>
<evidence type="ECO:0000256" key="1">
    <source>
        <dbReference type="SAM" id="Phobius"/>
    </source>
</evidence>
<keyword evidence="3" id="KW-1185">Reference proteome</keyword>
<dbReference type="EMBL" id="CP000575">
    <property type="protein sequence ID" value="ABN70648.1"/>
    <property type="molecule type" value="Genomic_DNA"/>
</dbReference>
<dbReference type="Proteomes" id="UP000000254">
    <property type="component" value="Chromosome"/>
</dbReference>
<gene>
    <name evidence="2" type="ordered locus">Smar_1563</name>
</gene>
<feature type="transmembrane region" description="Helical" evidence="1">
    <location>
        <begin position="190"/>
        <end position="210"/>
    </location>
</feature>
<keyword evidence="1" id="KW-1133">Transmembrane helix</keyword>
<keyword evidence="1" id="KW-0472">Membrane</keyword>
<accession>A3DPT8</accession>
<dbReference type="KEGG" id="smr:Smar_1563"/>
<sequence>MGEARERMVELIDVLRRVEDRLLHAFYVRSSISYLYWGIALSGYFIASLIMKYYGFLGKPVANLVFITYWAIALSIIIYEDYRARQYMYEYFRTHLELGGGVSRRGLQIYFIGWCLAAFIGWFLIPIILGRNLVPAGFLVFIGLGNISIYFAARAGYRVSIIPQLVFSILILVLSVPIALIALAGYLGLAWSLAILITILLYLIASLYYINKSLH</sequence>
<feature type="transmembrane region" description="Helical" evidence="1">
    <location>
        <begin position="165"/>
        <end position="184"/>
    </location>
</feature>
<organism evidence="2 3">
    <name type="scientific">Staphylothermus marinus (strain ATCC 43588 / DSM 3639 / JCM 9404 / F1)</name>
    <dbReference type="NCBI Taxonomy" id="399550"/>
    <lineage>
        <taxon>Archaea</taxon>
        <taxon>Thermoproteota</taxon>
        <taxon>Thermoprotei</taxon>
        <taxon>Desulfurococcales</taxon>
        <taxon>Desulfurococcaceae</taxon>
        <taxon>Staphylothermus</taxon>
    </lineage>
</organism>
<feature type="transmembrane region" description="Helical" evidence="1">
    <location>
        <begin position="61"/>
        <end position="79"/>
    </location>
</feature>
<keyword evidence="1" id="KW-0812">Transmembrane</keyword>
<feature type="transmembrane region" description="Helical" evidence="1">
    <location>
        <begin position="135"/>
        <end position="153"/>
    </location>
</feature>
<dbReference type="GeneID" id="4906855"/>
<dbReference type="eggNOG" id="arCOG05800">
    <property type="taxonomic scope" value="Archaea"/>
</dbReference>
<reference evidence="2 3" key="2">
    <citation type="journal article" date="2009" name="Stand. Genomic Sci.">
        <title>Complete genome sequence of Staphylothermus marinus Stetter and Fiala 1986 type strain F1.</title>
        <authorList>
            <person name="Anderson I.J."/>
            <person name="Sun H."/>
            <person name="Lapidus A."/>
            <person name="Copeland A."/>
            <person name="Glavina Del Rio T."/>
            <person name="Tice H."/>
            <person name="Dalin E."/>
            <person name="Lucas S."/>
            <person name="Barry K."/>
            <person name="Land M."/>
            <person name="Richardson P."/>
            <person name="Huber H."/>
            <person name="Kyrpides N.C."/>
        </authorList>
    </citation>
    <scope>NUCLEOTIDE SEQUENCE [LARGE SCALE GENOMIC DNA]</scope>
    <source>
        <strain evidence="3">ATCC 43588 / DSM 3639 / JCM 9404 / F1</strain>
    </source>
</reference>
<dbReference type="HOGENOM" id="CLU_1280844_0_0_2"/>
<dbReference type="RefSeq" id="WP_011839842.1">
    <property type="nucleotide sequence ID" value="NC_009033.1"/>
</dbReference>
<evidence type="ECO:0000313" key="2">
    <source>
        <dbReference type="EMBL" id="ABN70648.1"/>
    </source>
</evidence>
<name>A3DPT8_STAMF</name>
<dbReference type="AlphaFoldDB" id="A3DPT8"/>
<evidence type="ECO:0000313" key="3">
    <source>
        <dbReference type="Proteomes" id="UP000000254"/>
    </source>
</evidence>
<feature type="transmembrane region" description="Helical" evidence="1">
    <location>
        <begin position="34"/>
        <end position="55"/>
    </location>
</feature>